<dbReference type="OrthoDB" id="1821976at2"/>
<accession>A0A4Z0RR99</accession>
<evidence type="ECO:0000313" key="2">
    <source>
        <dbReference type="Proteomes" id="UP000650485"/>
    </source>
</evidence>
<dbReference type="EMBL" id="JACSZT010000020">
    <property type="protein sequence ID" value="MBC6499690.1"/>
    <property type="molecule type" value="Genomic_DNA"/>
</dbReference>
<dbReference type="Pfam" id="PF13730">
    <property type="entry name" value="HTH_36"/>
    <property type="match status" value="1"/>
</dbReference>
<sequence length="102" mass="11556">MAEDFKGVNYYLNTPAVVAHDNRLKPNAKLFFGEIYSLANVYGDVYISNAALAQRYELTVDAASRLISQLVKYGYITIELHYKEGTKQVIKRSIKVNPLPDK</sequence>
<organism evidence="1 2">
    <name type="scientific">Weissella confusa</name>
    <name type="common">Lactobacillus confusus</name>
    <dbReference type="NCBI Taxonomy" id="1583"/>
    <lineage>
        <taxon>Bacteria</taxon>
        <taxon>Bacillati</taxon>
        <taxon>Bacillota</taxon>
        <taxon>Bacilli</taxon>
        <taxon>Lactobacillales</taxon>
        <taxon>Lactobacillaceae</taxon>
        <taxon>Weissella</taxon>
    </lineage>
</organism>
<reference evidence="1" key="1">
    <citation type="submission" date="2020-08" db="EMBL/GenBank/DDBJ databases">
        <title>Complete genome sequence of Weissella confusa strain FS54 provides insights into metabolic potential.</title>
        <authorList>
            <person name="Fhoula I."/>
            <person name="Najjari A."/>
            <person name="Lekired A."/>
            <person name="Bessrour-Aouam N."/>
            <person name="Jaballah S."/>
            <person name="Klibi N."/>
            <person name="Ouzari H.-I."/>
        </authorList>
    </citation>
    <scope>NUCLEOTIDE SEQUENCE</scope>
    <source>
        <strain evidence="1">FS54</strain>
    </source>
</reference>
<dbReference type="InterPro" id="IPR036388">
    <property type="entry name" value="WH-like_DNA-bd_sf"/>
</dbReference>
<protein>
    <submittedName>
        <fullName evidence="1">Helix-turn-helix domain-containing protein</fullName>
    </submittedName>
</protein>
<dbReference type="RefSeq" id="WP_003610526.1">
    <property type="nucleotide sequence ID" value="NZ_BJZE01000004.1"/>
</dbReference>
<proteinExistence type="predicted"/>
<dbReference type="Proteomes" id="UP000650485">
    <property type="component" value="Unassembled WGS sequence"/>
</dbReference>
<name>A0A4Z0RR99_WEICO</name>
<evidence type="ECO:0000313" key="1">
    <source>
        <dbReference type="EMBL" id="MBC6499690.1"/>
    </source>
</evidence>
<dbReference type="AlphaFoldDB" id="A0A4Z0RR99"/>
<gene>
    <name evidence="1" type="ORF">H7R52_16300</name>
</gene>
<dbReference type="Gene3D" id="1.10.10.10">
    <property type="entry name" value="Winged helix-like DNA-binding domain superfamily/Winged helix DNA-binding domain"/>
    <property type="match status" value="1"/>
</dbReference>
<comment type="caution">
    <text evidence="1">The sequence shown here is derived from an EMBL/GenBank/DDBJ whole genome shotgun (WGS) entry which is preliminary data.</text>
</comment>